<evidence type="ECO:0000313" key="2">
    <source>
        <dbReference type="Proteomes" id="UP001301140"/>
    </source>
</evidence>
<dbReference type="Gene3D" id="3.90.1140.10">
    <property type="entry name" value="Cyclic phosphodiesterase"/>
    <property type="match status" value="1"/>
</dbReference>
<dbReference type="Proteomes" id="UP001301140">
    <property type="component" value="Unassembled WGS sequence"/>
</dbReference>
<organism evidence="1 2">
    <name type="scientific">Marinimicrococcus flavescens</name>
    <dbReference type="NCBI Taxonomy" id="3031815"/>
    <lineage>
        <taxon>Bacteria</taxon>
        <taxon>Pseudomonadati</taxon>
        <taxon>Pseudomonadota</taxon>
        <taxon>Alphaproteobacteria</taxon>
        <taxon>Geminicoccales</taxon>
        <taxon>Geminicoccaceae</taxon>
        <taxon>Marinimicrococcus</taxon>
    </lineage>
</organism>
<proteinExistence type="predicted"/>
<dbReference type="AlphaFoldDB" id="A0AAP3XPT6"/>
<gene>
    <name evidence="1" type="ORF">PZ740_05510</name>
</gene>
<comment type="caution">
    <text evidence="1">The sequence shown here is derived from an EMBL/GenBank/DDBJ whole genome shotgun (WGS) entry which is preliminary data.</text>
</comment>
<dbReference type="Pfam" id="PF06299">
    <property type="entry name" value="DUF1045"/>
    <property type="match status" value="1"/>
</dbReference>
<keyword evidence="2" id="KW-1185">Reference proteome</keyword>
<protein>
    <submittedName>
        <fullName evidence="1">DUF1045 domain-containing protein</fullName>
    </submittedName>
</protein>
<name>A0AAP3XPT6_9PROT</name>
<dbReference type="RefSeq" id="WP_327788260.1">
    <property type="nucleotide sequence ID" value="NZ_JARGEQ010000047.1"/>
</dbReference>
<evidence type="ECO:0000313" key="1">
    <source>
        <dbReference type="EMBL" id="MDF1585839.1"/>
    </source>
</evidence>
<dbReference type="PIRSF" id="PIRSF033328">
    <property type="entry name" value="Phest_Mll4975"/>
    <property type="match status" value="1"/>
</dbReference>
<dbReference type="InterPro" id="IPR009389">
    <property type="entry name" value="DUF1045"/>
</dbReference>
<reference evidence="1 2" key="1">
    <citation type="submission" date="2023-03" db="EMBL/GenBank/DDBJ databases">
        <title>YIM 152171 draft genome.</title>
        <authorList>
            <person name="Yang Z."/>
        </authorList>
    </citation>
    <scope>NUCLEOTIDE SEQUENCE [LARGE SCALE GENOMIC DNA]</scope>
    <source>
        <strain evidence="1 2">YIM 152171</strain>
    </source>
</reference>
<dbReference type="EMBL" id="JARGEQ010000047">
    <property type="protein sequence ID" value="MDF1585839.1"/>
    <property type="molecule type" value="Genomic_DNA"/>
</dbReference>
<accession>A0AAP3XPT6</accession>
<sequence>MRRYAVYFAPPAGSPLNRFASEWLGRDAYTDTVLPRPAWCGLDPDRAAAITASPRRYGFHATLKAPFAAAEGVSQDDVQGAVAVLAAARAPFEARLKLGVLSGFLALVPAEPSPALEALAADCVRELDHLRAPLAEQEIARRRKSPLTAEEDAHLLRWGYPYVLERFRFHMTLSERLAEPELGQVKALLAGQAAALCAEPMRFDALAVFEQPDRESPFVVTGRHPLGG</sequence>
<dbReference type="NCBIfam" id="TIGR03223">
    <property type="entry name" value="Phn_opern_protn"/>
    <property type="match status" value="1"/>
</dbReference>